<comment type="caution">
    <text evidence="3">The sequence shown here is derived from an EMBL/GenBank/DDBJ whole genome shotgun (WGS) entry which is preliminary data.</text>
</comment>
<dbReference type="Proteomes" id="UP001497497">
    <property type="component" value="Unassembled WGS sequence"/>
</dbReference>
<dbReference type="PIRSF" id="PIRSF005902">
    <property type="entry name" value="DNase_TatD"/>
    <property type="match status" value="1"/>
</dbReference>
<proteinExistence type="inferred from homology"/>
<dbReference type="PANTHER" id="PTHR46363:SF1">
    <property type="entry name" value="DEOXYRIBONUCLEASE TATDN2-RELATED"/>
    <property type="match status" value="1"/>
</dbReference>
<dbReference type="GO" id="GO:0046872">
    <property type="term" value="F:metal ion binding"/>
    <property type="evidence" value="ECO:0007669"/>
    <property type="project" value="UniProtKB-KW"/>
</dbReference>
<dbReference type="SUPFAM" id="SSF51556">
    <property type="entry name" value="Metallo-dependent hydrolases"/>
    <property type="match status" value="1"/>
</dbReference>
<evidence type="ECO:0000313" key="3">
    <source>
        <dbReference type="EMBL" id="CAL1532851.1"/>
    </source>
</evidence>
<dbReference type="PANTHER" id="PTHR46363">
    <property type="entry name" value="DEOXYRIBONUCLEASE TATDN2-RELATED"/>
    <property type="match status" value="1"/>
</dbReference>
<name>A0AAV2HFV8_LYMST</name>
<sequence length="278" mass="30786">FTRRSYGYTYGFVDSHCRVDELVGCLNRDKAFHTDCFSLPVNVDGFIAAFTNPRTFAPKFPDYELLKFALSQDGVWVTLGCPPHKAACFNDAHERSLEEVASSTARVVALGPCGLDHTIDTLDGIQSFVFEAQVRVAAKLNIPLIVECREAEDDVIAILQKHLPKTQKIHLHGFTGDTILANRWLSHYPNVYFGLSPAIGDVSSSRSVKEMVASIPLNRILLESGASQTVPEDFRKFVSTAHFGFALFAAKAVAELRRLSTDAVLKACRDNTRQMYGI</sequence>
<feature type="binding site" evidence="2">
    <location>
        <position position="172"/>
    </location>
    <ligand>
        <name>a divalent metal cation</name>
        <dbReference type="ChEBI" id="CHEBI:60240"/>
        <label>2</label>
    </ligand>
</feature>
<protein>
    <submittedName>
        <fullName evidence="3">Uncharacterized protein</fullName>
    </submittedName>
</protein>
<dbReference type="EMBL" id="CAXITT010000126">
    <property type="protein sequence ID" value="CAL1532851.1"/>
    <property type="molecule type" value="Genomic_DNA"/>
</dbReference>
<keyword evidence="2" id="KW-0479">Metal-binding</keyword>
<organism evidence="3 4">
    <name type="scientific">Lymnaea stagnalis</name>
    <name type="common">Great pond snail</name>
    <name type="synonym">Helix stagnalis</name>
    <dbReference type="NCBI Taxonomy" id="6523"/>
    <lineage>
        <taxon>Eukaryota</taxon>
        <taxon>Metazoa</taxon>
        <taxon>Spiralia</taxon>
        <taxon>Lophotrochozoa</taxon>
        <taxon>Mollusca</taxon>
        <taxon>Gastropoda</taxon>
        <taxon>Heterobranchia</taxon>
        <taxon>Euthyneura</taxon>
        <taxon>Panpulmonata</taxon>
        <taxon>Hygrophila</taxon>
        <taxon>Lymnaeoidea</taxon>
        <taxon>Lymnaeidae</taxon>
        <taxon>Lymnaea</taxon>
    </lineage>
</organism>
<dbReference type="GO" id="GO:0016788">
    <property type="term" value="F:hydrolase activity, acting on ester bonds"/>
    <property type="evidence" value="ECO:0007669"/>
    <property type="project" value="InterPro"/>
</dbReference>
<dbReference type="Gene3D" id="3.20.20.140">
    <property type="entry name" value="Metal-dependent hydrolases"/>
    <property type="match status" value="1"/>
</dbReference>
<evidence type="ECO:0000256" key="2">
    <source>
        <dbReference type="PIRSR" id="PIRSR005902-1"/>
    </source>
</evidence>
<dbReference type="InterPro" id="IPR032466">
    <property type="entry name" value="Metal_Hydrolase"/>
</dbReference>
<evidence type="ECO:0000256" key="1">
    <source>
        <dbReference type="ARBA" id="ARBA00009275"/>
    </source>
</evidence>
<comment type="similarity">
    <text evidence="1">Belongs to the metallo-dependent hydrolases superfamily. TatD-type hydrolase family.</text>
</comment>
<accession>A0AAV2HFV8</accession>
<dbReference type="AlphaFoldDB" id="A0AAV2HFV8"/>
<dbReference type="InterPro" id="IPR001130">
    <property type="entry name" value="TatD-like"/>
</dbReference>
<feature type="non-terminal residue" evidence="3">
    <location>
        <position position="1"/>
    </location>
</feature>
<dbReference type="Pfam" id="PF01026">
    <property type="entry name" value="TatD_DNase"/>
    <property type="match status" value="1"/>
</dbReference>
<evidence type="ECO:0000313" key="4">
    <source>
        <dbReference type="Proteomes" id="UP001497497"/>
    </source>
</evidence>
<keyword evidence="4" id="KW-1185">Reference proteome</keyword>
<gene>
    <name evidence="3" type="ORF">GSLYS_00006869001</name>
</gene>
<reference evidence="3 4" key="1">
    <citation type="submission" date="2024-04" db="EMBL/GenBank/DDBJ databases">
        <authorList>
            <consortium name="Genoscope - CEA"/>
            <person name="William W."/>
        </authorList>
    </citation>
    <scope>NUCLEOTIDE SEQUENCE [LARGE SCALE GENOMIC DNA]</scope>
</reference>